<dbReference type="SMART" id="SM00387">
    <property type="entry name" value="HATPase_c"/>
    <property type="match status" value="1"/>
</dbReference>
<keyword evidence="3 6" id="KW-0597">Phosphoprotein</keyword>
<dbReference type="SUPFAM" id="SSF55874">
    <property type="entry name" value="ATPase domain of HSP90 chaperone/DNA topoisomerase II/histidine kinase"/>
    <property type="match status" value="1"/>
</dbReference>
<protein>
    <recommendedName>
        <fullName evidence="2">histidine kinase</fullName>
        <ecNumber evidence="2">2.7.13.3</ecNumber>
    </recommendedName>
</protein>
<evidence type="ECO:0000256" key="3">
    <source>
        <dbReference type="ARBA" id="ARBA00022553"/>
    </source>
</evidence>
<feature type="region of interest" description="Disordered" evidence="8">
    <location>
        <begin position="696"/>
        <end position="743"/>
    </location>
</feature>
<evidence type="ECO:0000256" key="6">
    <source>
        <dbReference type="PROSITE-ProRule" id="PRU00169"/>
    </source>
</evidence>
<evidence type="ECO:0000256" key="7">
    <source>
        <dbReference type="SAM" id="Coils"/>
    </source>
</evidence>
<dbReference type="Pfam" id="PF00512">
    <property type="entry name" value="HisKA"/>
    <property type="match status" value="1"/>
</dbReference>
<dbReference type="PANTHER" id="PTHR43047">
    <property type="entry name" value="TWO-COMPONENT HISTIDINE PROTEIN KINASE"/>
    <property type="match status" value="1"/>
</dbReference>
<dbReference type="Pfam" id="PF00072">
    <property type="entry name" value="Response_reg"/>
    <property type="match status" value="1"/>
</dbReference>
<dbReference type="PROSITE" id="PS50110">
    <property type="entry name" value="RESPONSE_REGULATORY"/>
    <property type="match status" value="1"/>
</dbReference>
<dbReference type="CDD" id="cd00082">
    <property type="entry name" value="HisKA"/>
    <property type="match status" value="1"/>
</dbReference>
<dbReference type="SUPFAM" id="SSF47384">
    <property type="entry name" value="Homodimeric domain of signal transducing histidine kinase"/>
    <property type="match status" value="1"/>
</dbReference>
<comment type="catalytic activity">
    <reaction evidence="1">
        <text>ATP + protein L-histidine = ADP + protein N-phospho-L-histidine.</text>
        <dbReference type="EC" id="2.7.13.3"/>
    </reaction>
</comment>
<dbReference type="SMART" id="SM00448">
    <property type="entry name" value="REC"/>
    <property type="match status" value="1"/>
</dbReference>
<dbReference type="PROSITE" id="PS50109">
    <property type="entry name" value="HIS_KIN"/>
    <property type="match status" value="1"/>
</dbReference>
<dbReference type="Gene3D" id="3.30.565.10">
    <property type="entry name" value="Histidine kinase-like ATPase, C-terminal domain"/>
    <property type="match status" value="1"/>
</dbReference>
<dbReference type="GO" id="GO:0009927">
    <property type="term" value="F:histidine phosphotransfer kinase activity"/>
    <property type="evidence" value="ECO:0007669"/>
    <property type="project" value="TreeGrafter"/>
</dbReference>
<evidence type="ECO:0000259" key="9">
    <source>
        <dbReference type="PROSITE" id="PS50109"/>
    </source>
</evidence>
<dbReference type="SMART" id="SM00044">
    <property type="entry name" value="CYCc"/>
    <property type="match status" value="1"/>
</dbReference>
<dbReference type="InterPro" id="IPR001789">
    <property type="entry name" value="Sig_transdc_resp-reg_receiver"/>
</dbReference>
<dbReference type="Gene3D" id="3.30.450.20">
    <property type="entry name" value="PAS domain"/>
    <property type="match status" value="1"/>
</dbReference>
<dbReference type="Pfam" id="PF00211">
    <property type="entry name" value="Guanylate_cyc"/>
    <property type="match status" value="1"/>
</dbReference>
<evidence type="ECO:0000256" key="4">
    <source>
        <dbReference type="ARBA" id="ARBA00022679"/>
    </source>
</evidence>
<feature type="region of interest" description="Disordered" evidence="8">
    <location>
        <begin position="1173"/>
        <end position="1344"/>
    </location>
</feature>
<dbReference type="SMART" id="SM00388">
    <property type="entry name" value="HisKA"/>
    <property type="match status" value="1"/>
</dbReference>
<dbReference type="Gene3D" id="3.40.50.2300">
    <property type="match status" value="1"/>
</dbReference>
<feature type="modified residue" description="4-aspartylphosphate" evidence="6">
    <location>
        <position position="853"/>
    </location>
</feature>
<sequence>MATRNTPPKVQTSKEPVGPWMKRAWSTADLAALDPVDLPIWLMNFEPTNVRFVWANQSAVTAWCKDSLEEFLAQDLNTNSSHAVIEQHNFLHQKIQVDLQTWSGPKTIYPKKSNVPIQTLCEVVPMRYIDDSGKEAVVACITAHKAEKGGDSQDTVEMLRSQHMMTHCMALMFLVDTSGKVLYCNGAAAAFYMFKPDEGTMDHFVQSCVWEGDGDKTQFVHAILSLRQGDSNEVFEAKKHGSKYLDDGQSISRWHKVQAIPHKDIHSGEDVILITETDISEQKHLSNKLFIAQQSQESFFSSILVSHELRTPLNGIIGLTEILLSDESCPRHVKETLEVIRKSGTRLAGLVSDILDVAALRESKLKLCKEAVCVADVVQCVCDTMRSLVREGVQLVNNVKDTRMVDGDSGRIAQVFSNLIGNAIKFTPSGTIQIDGTFTEGSYTIEVSDTGNGIPAEHREFIFLPFTQADAEASRLYGGTGLGLGLAKSLVESHQGTIQIYSQTPEETAAGGQRAMGTGTTVTVTMPTEVSDIRFGSFASETFTRAESSCSTATDDSTSSFGIMKKSGLLSTPVRRSSISEIATFGSLQSPDGHASLTDEAAKELRMYKSQYEACNKQVEILQARLKEEKKKRRMGSSLFENLRITGGTGFKGLAESTLAAAPRGIEDVVSSGSVRRTASEDPYLEDLTLASPHEQFARSGSAWSSRGGSSHRPSGGPKAEETTVDVDESKVPPSPLSKISSGKSLYDENGMFKRVGSTGSFTNKCGREARKQLGIYEQFLSGSESEGISIPLPGISNDTITILTVDDEEVNNLVITGILAPEGYKVESASNGRDAIEFVRQSEKQPHIVLLDVMMPVMTGLEVCRVLRREFPTLAIVMCSAKGSRDDIVRGFEAGANDYVTKPVERHELRARIRALLHSQQLWMYRVSAMASESLLKRMLPANVIQRLKDRKDKRAIVDHHECVTVLFSDIVGFTNMCEEAPLEGVIEMLNDLFNMFDSLCDLHGIVKCEVIGDGYMCVSGHLPNTHDHAQRMVAMALDMIEATRHIQSPMTPGESVRIRIGINSGPLISGVVGEKVPKWSLFGDTVNTASRMESHGMPMNVFVSKSTRDILKHTNYEFLTVPRRKIKGKGEMETFAVKGTGLDIHLVESLILGLEQELEMSSESFRAASLAESRWSPLGRNSGKPPHSNRRASDIGPSPRTDDTFRSTSVSPLRPPRGGLRNVHSPSESVGSFRIHRKIFRSKSPERSQGRDREDARGFGRSDSYSAGERDREQTKRCSTMPRRKSQPTCPPEGNWSSTMPLSALSAPASHHNGAAESNAGSDSPSVTVSKGSPSGEYGLAGGSDAAVRQCVEAMGNAALLQVRTRRLERQVRKEREAADAAHREVDDLTDQLDEACCIVFLLYADYVATQRNAALQRSVDHSFRRISSEMSDESTSKGQSGLSPADAIRLENWLAKMNVPTNIFE</sequence>
<feature type="domain" description="Histidine kinase" evidence="9">
    <location>
        <begin position="304"/>
        <end position="530"/>
    </location>
</feature>
<dbReference type="PRINTS" id="PR00344">
    <property type="entry name" value="BCTRLSENSOR"/>
</dbReference>
<dbReference type="InterPro" id="IPR003661">
    <property type="entry name" value="HisK_dim/P_dom"/>
</dbReference>
<dbReference type="InterPro" id="IPR029787">
    <property type="entry name" value="Nucleotide_cyclase"/>
</dbReference>
<gene>
    <name evidence="12" type="ORF">HAND1043_LOCUS10294</name>
</gene>
<evidence type="ECO:0000313" key="12">
    <source>
        <dbReference type="EMBL" id="CAD8743799.1"/>
    </source>
</evidence>
<dbReference type="PROSITE" id="PS50125">
    <property type="entry name" value="GUANYLATE_CYCLASE_2"/>
    <property type="match status" value="1"/>
</dbReference>
<dbReference type="PANTHER" id="PTHR43047:SF72">
    <property type="entry name" value="OSMOSENSING HISTIDINE PROTEIN KINASE SLN1"/>
    <property type="match status" value="1"/>
</dbReference>
<evidence type="ECO:0000256" key="5">
    <source>
        <dbReference type="ARBA" id="ARBA00022777"/>
    </source>
</evidence>
<dbReference type="Gene3D" id="1.10.287.130">
    <property type="match status" value="1"/>
</dbReference>
<proteinExistence type="predicted"/>
<feature type="compositionally biased region" description="Polar residues" evidence="8">
    <location>
        <begin position="1321"/>
        <end position="1335"/>
    </location>
</feature>
<dbReference type="InterPro" id="IPR005467">
    <property type="entry name" value="His_kinase_dom"/>
</dbReference>
<dbReference type="SUPFAM" id="SSF55073">
    <property type="entry name" value="Nucleotide cyclase"/>
    <property type="match status" value="1"/>
</dbReference>
<reference evidence="12" key="1">
    <citation type="submission" date="2021-01" db="EMBL/GenBank/DDBJ databases">
        <authorList>
            <person name="Corre E."/>
            <person name="Pelletier E."/>
            <person name="Niang G."/>
            <person name="Scheremetjew M."/>
            <person name="Finn R."/>
            <person name="Kale V."/>
            <person name="Holt S."/>
            <person name="Cochrane G."/>
            <person name="Meng A."/>
            <person name="Brown T."/>
            <person name="Cohen L."/>
        </authorList>
    </citation>
    <scope>NUCLEOTIDE SEQUENCE</scope>
    <source>
        <strain evidence="12">CCMP441</strain>
    </source>
</reference>
<evidence type="ECO:0000259" key="11">
    <source>
        <dbReference type="PROSITE" id="PS50125"/>
    </source>
</evidence>
<evidence type="ECO:0000256" key="2">
    <source>
        <dbReference type="ARBA" id="ARBA00012438"/>
    </source>
</evidence>
<dbReference type="InterPro" id="IPR011006">
    <property type="entry name" value="CheY-like_superfamily"/>
</dbReference>
<keyword evidence="4" id="KW-0808">Transferase</keyword>
<dbReference type="Pfam" id="PF02518">
    <property type="entry name" value="HATPase_c"/>
    <property type="match status" value="1"/>
</dbReference>
<evidence type="ECO:0000256" key="1">
    <source>
        <dbReference type="ARBA" id="ARBA00000085"/>
    </source>
</evidence>
<dbReference type="InterPro" id="IPR036097">
    <property type="entry name" value="HisK_dim/P_sf"/>
</dbReference>
<feature type="coiled-coil region" evidence="7">
    <location>
        <begin position="605"/>
        <end position="632"/>
    </location>
</feature>
<dbReference type="CDD" id="cd07302">
    <property type="entry name" value="CHD"/>
    <property type="match status" value="1"/>
</dbReference>
<dbReference type="Gene3D" id="3.30.70.1230">
    <property type="entry name" value="Nucleotide cyclase"/>
    <property type="match status" value="1"/>
</dbReference>
<evidence type="ECO:0000256" key="8">
    <source>
        <dbReference type="SAM" id="MobiDB-lite"/>
    </source>
</evidence>
<accession>A0A7S0TX79</accession>
<dbReference type="GO" id="GO:0009190">
    <property type="term" value="P:cyclic nucleotide biosynthetic process"/>
    <property type="evidence" value="ECO:0007669"/>
    <property type="project" value="InterPro"/>
</dbReference>
<feature type="compositionally biased region" description="Basic and acidic residues" evidence="8">
    <location>
        <begin position="1245"/>
        <end position="1262"/>
    </location>
</feature>
<feature type="compositionally biased region" description="Low complexity" evidence="8">
    <location>
        <begin position="698"/>
        <end position="718"/>
    </location>
</feature>
<dbReference type="GO" id="GO:0000155">
    <property type="term" value="F:phosphorelay sensor kinase activity"/>
    <property type="evidence" value="ECO:0007669"/>
    <property type="project" value="InterPro"/>
</dbReference>
<keyword evidence="5" id="KW-0418">Kinase</keyword>
<feature type="domain" description="Guanylate cyclase" evidence="11">
    <location>
        <begin position="966"/>
        <end position="1095"/>
    </location>
</feature>
<organism evidence="12">
    <name type="scientific">Hemiselmis andersenii</name>
    <name type="common">Cryptophyte alga</name>
    <dbReference type="NCBI Taxonomy" id="464988"/>
    <lineage>
        <taxon>Eukaryota</taxon>
        <taxon>Cryptophyceae</taxon>
        <taxon>Cryptomonadales</taxon>
        <taxon>Hemiselmidaceae</taxon>
        <taxon>Hemiselmis</taxon>
    </lineage>
</organism>
<feature type="domain" description="Response regulatory" evidence="10">
    <location>
        <begin position="802"/>
        <end position="918"/>
    </location>
</feature>
<dbReference type="CDD" id="cd17574">
    <property type="entry name" value="REC_OmpR"/>
    <property type="match status" value="1"/>
</dbReference>
<dbReference type="InterPro" id="IPR001054">
    <property type="entry name" value="A/G_cyclase"/>
</dbReference>
<name>A0A7S0TX79_HEMAN</name>
<dbReference type="InterPro" id="IPR036890">
    <property type="entry name" value="HATPase_C_sf"/>
</dbReference>
<dbReference type="SUPFAM" id="SSF52172">
    <property type="entry name" value="CheY-like"/>
    <property type="match status" value="1"/>
</dbReference>
<evidence type="ECO:0000259" key="10">
    <source>
        <dbReference type="PROSITE" id="PS50110"/>
    </source>
</evidence>
<feature type="coiled-coil region" evidence="7">
    <location>
        <begin position="1367"/>
        <end position="1394"/>
    </location>
</feature>
<dbReference type="InterPro" id="IPR004358">
    <property type="entry name" value="Sig_transdc_His_kin-like_C"/>
</dbReference>
<keyword evidence="7" id="KW-0175">Coiled coil</keyword>
<dbReference type="EMBL" id="HBFK01016713">
    <property type="protein sequence ID" value="CAD8743799.1"/>
    <property type="molecule type" value="Transcribed_RNA"/>
</dbReference>
<dbReference type="GO" id="GO:0005886">
    <property type="term" value="C:plasma membrane"/>
    <property type="evidence" value="ECO:0007669"/>
    <property type="project" value="TreeGrafter"/>
</dbReference>
<dbReference type="InterPro" id="IPR003594">
    <property type="entry name" value="HATPase_dom"/>
</dbReference>
<dbReference type="EC" id="2.7.13.3" evidence="2"/>